<organism evidence="1 2">
    <name type="scientific">Marisediminicola antarctica</name>
    <dbReference type="NCBI Taxonomy" id="674079"/>
    <lineage>
        <taxon>Bacteria</taxon>
        <taxon>Bacillati</taxon>
        <taxon>Actinomycetota</taxon>
        <taxon>Actinomycetes</taxon>
        <taxon>Micrococcales</taxon>
        <taxon>Microbacteriaceae</taxon>
        <taxon>Marisediminicola</taxon>
    </lineage>
</organism>
<dbReference type="Proteomes" id="UP000464507">
    <property type="component" value="Chromosome"/>
</dbReference>
<evidence type="ECO:0000313" key="1">
    <source>
        <dbReference type="EMBL" id="QHO70787.1"/>
    </source>
</evidence>
<accession>A0A7L5AKA7</accession>
<reference evidence="1 2" key="1">
    <citation type="submission" date="2016-09" db="EMBL/GenBank/DDBJ databases">
        <title>Complete genome sequence of microbes from the polar regions.</title>
        <authorList>
            <person name="Liao L."/>
            <person name="Chen B."/>
        </authorList>
    </citation>
    <scope>NUCLEOTIDE SEQUENCE [LARGE SCALE GENOMIC DNA]</scope>
    <source>
        <strain evidence="1 2">ZS314</strain>
    </source>
</reference>
<gene>
    <name evidence="1" type="ORF">BHD05_15155</name>
</gene>
<dbReference type="KEGG" id="mant:BHD05_15155"/>
<protein>
    <submittedName>
        <fullName evidence="1">Uncharacterized protein</fullName>
    </submittedName>
</protein>
<proteinExistence type="predicted"/>
<dbReference type="AlphaFoldDB" id="A0A7L5AKA7"/>
<evidence type="ECO:0000313" key="2">
    <source>
        <dbReference type="Proteomes" id="UP000464507"/>
    </source>
</evidence>
<name>A0A7L5AKA7_9MICO</name>
<keyword evidence="2" id="KW-1185">Reference proteome</keyword>
<dbReference type="EMBL" id="CP017146">
    <property type="protein sequence ID" value="QHO70787.1"/>
    <property type="molecule type" value="Genomic_DNA"/>
</dbReference>
<sequence length="73" mass="8136">MQNPKHTLCEYRITQAQTCRDINQEAFALRSITNASLHVWTLKKTPNGLPADVDSFTPSVTLHSDASAHIESQ</sequence>